<dbReference type="AlphaFoldDB" id="A0A8J2EB70"/>
<gene>
    <name evidence="2" type="ORF">HICCMSTLAB_LOCUS384</name>
</gene>
<evidence type="ECO:0000256" key="1">
    <source>
        <dbReference type="SAM" id="MobiDB-lite"/>
    </source>
</evidence>
<sequence>MGNSSVYAVHNREHSLSTGQSHLEKQMSELKLTMKSLQQDISNMQLQLEQQLLLINNFSQRKSRVDQGYGRS</sequence>
<evidence type="ECO:0000313" key="3">
    <source>
        <dbReference type="Proteomes" id="UP000786811"/>
    </source>
</evidence>
<dbReference type="Proteomes" id="UP000786811">
    <property type="component" value="Unassembled WGS sequence"/>
</dbReference>
<feature type="region of interest" description="Disordered" evidence="1">
    <location>
        <begin position="1"/>
        <end position="22"/>
    </location>
</feature>
<proteinExistence type="predicted"/>
<evidence type="ECO:0000313" key="2">
    <source>
        <dbReference type="EMBL" id="CAG5073441.1"/>
    </source>
</evidence>
<name>A0A8J2EB70_COTCN</name>
<protein>
    <submittedName>
        <fullName evidence="2">Uncharacterized protein</fullName>
    </submittedName>
</protein>
<reference evidence="2" key="1">
    <citation type="submission" date="2021-04" db="EMBL/GenBank/DDBJ databases">
        <authorList>
            <person name="Chebbi M.A.C M."/>
        </authorList>
    </citation>
    <scope>NUCLEOTIDE SEQUENCE</scope>
</reference>
<organism evidence="2 3">
    <name type="scientific">Cotesia congregata</name>
    <name type="common">Parasitoid wasp</name>
    <name type="synonym">Apanteles congregatus</name>
    <dbReference type="NCBI Taxonomy" id="51543"/>
    <lineage>
        <taxon>Eukaryota</taxon>
        <taxon>Metazoa</taxon>
        <taxon>Ecdysozoa</taxon>
        <taxon>Arthropoda</taxon>
        <taxon>Hexapoda</taxon>
        <taxon>Insecta</taxon>
        <taxon>Pterygota</taxon>
        <taxon>Neoptera</taxon>
        <taxon>Endopterygota</taxon>
        <taxon>Hymenoptera</taxon>
        <taxon>Apocrita</taxon>
        <taxon>Ichneumonoidea</taxon>
        <taxon>Braconidae</taxon>
        <taxon>Microgastrinae</taxon>
        <taxon>Cotesia</taxon>
    </lineage>
</organism>
<dbReference type="EMBL" id="CAJNRD030001114">
    <property type="protein sequence ID" value="CAG5073441.1"/>
    <property type="molecule type" value="Genomic_DNA"/>
</dbReference>
<accession>A0A8J2EB70</accession>
<keyword evidence="3" id="KW-1185">Reference proteome</keyword>
<comment type="caution">
    <text evidence="2">The sequence shown here is derived from an EMBL/GenBank/DDBJ whole genome shotgun (WGS) entry which is preliminary data.</text>
</comment>